<comment type="caution">
    <text evidence="6">The sequence shown here is derived from an EMBL/GenBank/DDBJ whole genome shotgun (WGS) entry which is preliminary data.</text>
</comment>
<dbReference type="Gene3D" id="1.10.10.10">
    <property type="entry name" value="Winged helix-like DNA-binding domain superfamily/Winged helix DNA-binding domain"/>
    <property type="match status" value="1"/>
</dbReference>
<dbReference type="GO" id="GO:0005829">
    <property type="term" value="C:cytosol"/>
    <property type="evidence" value="ECO:0007669"/>
    <property type="project" value="TreeGrafter"/>
</dbReference>
<dbReference type="STRING" id="200904.GCA_900168775_01099"/>
<keyword evidence="7" id="KW-1185">Reference proteome</keyword>
<dbReference type="CDD" id="cd05466">
    <property type="entry name" value="PBP2_LTTR_substrate"/>
    <property type="match status" value="1"/>
</dbReference>
<comment type="similarity">
    <text evidence="1">Belongs to the LysR transcriptional regulatory family.</text>
</comment>
<keyword evidence="2" id="KW-0805">Transcription regulation</keyword>
<dbReference type="InterPro" id="IPR000847">
    <property type="entry name" value="LysR_HTH_N"/>
</dbReference>
<organism evidence="6 7">
    <name type="scientific">Paraliobacillus ryukyuensis</name>
    <dbReference type="NCBI Taxonomy" id="200904"/>
    <lineage>
        <taxon>Bacteria</taxon>
        <taxon>Bacillati</taxon>
        <taxon>Bacillota</taxon>
        <taxon>Bacilli</taxon>
        <taxon>Bacillales</taxon>
        <taxon>Bacillaceae</taxon>
        <taxon>Paraliobacillus</taxon>
    </lineage>
</organism>
<evidence type="ECO:0000256" key="3">
    <source>
        <dbReference type="ARBA" id="ARBA00023125"/>
    </source>
</evidence>
<dbReference type="Gene3D" id="3.40.190.290">
    <property type="match status" value="1"/>
</dbReference>
<dbReference type="SUPFAM" id="SSF53850">
    <property type="entry name" value="Periplasmic binding protein-like II"/>
    <property type="match status" value="1"/>
</dbReference>
<feature type="domain" description="HTH lysR-type" evidence="5">
    <location>
        <begin position="1"/>
        <end position="58"/>
    </location>
</feature>
<evidence type="ECO:0000256" key="4">
    <source>
        <dbReference type="ARBA" id="ARBA00023163"/>
    </source>
</evidence>
<dbReference type="InterPro" id="IPR036388">
    <property type="entry name" value="WH-like_DNA-bd_sf"/>
</dbReference>
<dbReference type="OrthoDB" id="9785745at2"/>
<dbReference type="SUPFAM" id="SSF46785">
    <property type="entry name" value="Winged helix' DNA-binding domain"/>
    <property type="match status" value="1"/>
</dbReference>
<keyword evidence="3 6" id="KW-0238">DNA-binding</keyword>
<dbReference type="AlphaFoldDB" id="A0A366E3Y7"/>
<sequence length="297" mass="34446">MHIDKLKYFIDLVNCKNFTETAKLNFVSQTTISQQIASLESTYNMKLIDRDKKPIEPTPAGWLFYNEAIILWKQYKHLSEKMIDFQANHSQLLSVAYATLTDIQSLLPFIPSFKQAHPTIKLDFQKISLKDISTYLHKGIYDIAIAVDSEFKATEEIDTFTLYQGKYSAAVSKHHPLFNHQTITKEALYQHPLVMLDSNEIGNSYQLMIEHALKDGYQPKIKQAVTDVESELVQIVTENLIGFFPDNYQLNYSEEEIRLIPLEDSYHTFTIEMGYVKHNSNPALQTFLHNIHDWFSQ</sequence>
<keyword evidence="4" id="KW-0804">Transcription</keyword>
<dbReference type="InterPro" id="IPR036390">
    <property type="entry name" value="WH_DNA-bd_sf"/>
</dbReference>
<dbReference type="PANTHER" id="PTHR30419">
    <property type="entry name" value="HTH-TYPE TRANSCRIPTIONAL REGULATOR YBHD"/>
    <property type="match status" value="1"/>
</dbReference>
<reference evidence="6 7" key="1">
    <citation type="submission" date="2018-06" db="EMBL/GenBank/DDBJ databases">
        <title>Genomic Encyclopedia of Type Strains, Phase IV (KMG-IV): sequencing the most valuable type-strain genomes for metagenomic binning, comparative biology and taxonomic classification.</title>
        <authorList>
            <person name="Goeker M."/>
        </authorList>
    </citation>
    <scope>NUCLEOTIDE SEQUENCE [LARGE SCALE GENOMIC DNA]</scope>
    <source>
        <strain evidence="6 7">DSM 15140</strain>
    </source>
</reference>
<evidence type="ECO:0000313" key="6">
    <source>
        <dbReference type="EMBL" id="RBO97086.1"/>
    </source>
</evidence>
<dbReference type="RefSeq" id="WP_113869031.1">
    <property type="nucleotide sequence ID" value="NZ_BAABQN010000007.1"/>
</dbReference>
<evidence type="ECO:0000256" key="1">
    <source>
        <dbReference type="ARBA" id="ARBA00009437"/>
    </source>
</evidence>
<dbReference type="EMBL" id="QNRI01000007">
    <property type="protein sequence ID" value="RBO97086.1"/>
    <property type="molecule type" value="Genomic_DNA"/>
</dbReference>
<dbReference type="GO" id="GO:0003700">
    <property type="term" value="F:DNA-binding transcription factor activity"/>
    <property type="evidence" value="ECO:0007669"/>
    <property type="project" value="InterPro"/>
</dbReference>
<dbReference type="InterPro" id="IPR050950">
    <property type="entry name" value="HTH-type_LysR_regulators"/>
</dbReference>
<dbReference type="PROSITE" id="PS50931">
    <property type="entry name" value="HTH_LYSR"/>
    <property type="match status" value="1"/>
</dbReference>
<protein>
    <submittedName>
        <fullName evidence="6">DNA-binding transcriptional LysR family regulator</fullName>
    </submittedName>
</protein>
<dbReference type="GO" id="GO:0003677">
    <property type="term" value="F:DNA binding"/>
    <property type="evidence" value="ECO:0007669"/>
    <property type="project" value="UniProtKB-KW"/>
</dbReference>
<accession>A0A366E3Y7</accession>
<dbReference type="Pfam" id="PF03466">
    <property type="entry name" value="LysR_substrate"/>
    <property type="match status" value="1"/>
</dbReference>
<dbReference type="PANTHER" id="PTHR30419:SF8">
    <property type="entry name" value="NITROGEN ASSIMILATION TRANSCRIPTIONAL ACTIVATOR-RELATED"/>
    <property type="match status" value="1"/>
</dbReference>
<evidence type="ECO:0000256" key="2">
    <source>
        <dbReference type="ARBA" id="ARBA00023015"/>
    </source>
</evidence>
<evidence type="ECO:0000313" key="7">
    <source>
        <dbReference type="Proteomes" id="UP000252254"/>
    </source>
</evidence>
<gene>
    <name evidence="6" type="ORF">DES48_1072</name>
</gene>
<proteinExistence type="inferred from homology"/>
<dbReference type="Proteomes" id="UP000252254">
    <property type="component" value="Unassembled WGS sequence"/>
</dbReference>
<dbReference type="Pfam" id="PF00126">
    <property type="entry name" value="HTH_1"/>
    <property type="match status" value="1"/>
</dbReference>
<name>A0A366E3Y7_9BACI</name>
<dbReference type="InterPro" id="IPR005119">
    <property type="entry name" value="LysR_subst-bd"/>
</dbReference>
<evidence type="ECO:0000259" key="5">
    <source>
        <dbReference type="PROSITE" id="PS50931"/>
    </source>
</evidence>